<name>A0A016WF89_9BILA</name>
<keyword evidence="2" id="KW-1185">Reference proteome</keyword>
<dbReference type="EMBL" id="JARK01000326">
    <property type="protein sequence ID" value="EYC38305.1"/>
    <property type="molecule type" value="Genomic_DNA"/>
</dbReference>
<dbReference type="Proteomes" id="UP000024635">
    <property type="component" value="Unassembled WGS sequence"/>
</dbReference>
<reference evidence="2" key="1">
    <citation type="journal article" date="2015" name="Nat. Genet.">
        <title>The genome and transcriptome of the zoonotic hookworm Ancylostoma ceylanicum identify infection-specific gene families.</title>
        <authorList>
            <person name="Schwarz E.M."/>
            <person name="Hu Y."/>
            <person name="Antoshechkin I."/>
            <person name="Miller M.M."/>
            <person name="Sternberg P.W."/>
            <person name="Aroian R.V."/>
        </authorList>
    </citation>
    <scope>NUCLEOTIDE SEQUENCE</scope>
    <source>
        <strain evidence="2">HY135</strain>
    </source>
</reference>
<gene>
    <name evidence="1" type="primary">Acey_s0726.g1870</name>
    <name evidence="1" type="ORF">Y032_0726g1870</name>
</gene>
<evidence type="ECO:0000313" key="1">
    <source>
        <dbReference type="EMBL" id="EYC38305.1"/>
    </source>
</evidence>
<organism evidence="1 2">
    <name type="scientific">Ancylostoma ceylanicum</name>
    <dbReference type="NCBI Taxonomy" id="53326"/>
    <lineage>
        <taxon>Eukaryota</taxon>
        <taxon>Metazoa</taxon>
        <taxon>Ecdysozoa</taxon>
        <taxon>Nematoda</taxon>
        <taxon>Chromadorea</taxon>
        <taxon>Rhabditida</taxon>
        <taxon>Rhabditina</taxon>
        <taxon>Rhabditomorpha</taxon>
        <taxon>Strongyloidea</taxon>
        <taxon>Ancylostomatidae</taxon>
        <taxon>Ancylostomatinae</taxon>
        <taxon>Ancylostoma</taxon>
    </lineage>
</organism>
<evidence type="ECO:0000313" key="2">
    <source>
        <dbReference type="Proteomes" id="UP000024635"/>
    </source>
</evidence>
<protein>
    <submittedName>
        <fullName evidence="1">Uncharacterized protein</fullName>
    </submittedName>
</protein>
<proteinExistence type="predicted"/>
<dbReference type="AlphaFoldDB" id="A0A016WF89"/>
<accession>A0A016WF89</accession>
<comment type="caution">
    <text evidence="1">The sequence shown here is derived from an EMBL/GenBank/DDBJ whole genome shotgun (WGS) entry which is preliminary data.</text>
</comment>
<sequence length="78" mass="8945">MFSSGKVGLRQTVVFCVYSPSNSHADICVRYMYSTHSLRSVFSGFLREPRRYSRALINMETHMRILINGTEVSSQPLQ</sequence>